<reference evidence="2" key="2">
    <citation type="journal article" date="2021" name="Microbiome">
        <title>Successional dynamics and alternative stable states in a saline activated sludge microbial community over 9 years.</title>
        <authorList>
            <person name="Wang Y."/>
            <person name="Ye J."/>
            <person name="Ju F."/>
            <person name="Liu L."/>
            <person name="Boyd J.A."/>
            <person name="Deng Y."/>
            <person name="Parks D.H."/>
            <person name="Jiang X."/>
            <person name="Yin X."/>
            <person name="Woodcroft B.J."/>
            <person name="Tyson G.W."/>
            <person name="Hugenholtz P."/>
            <person name="Polz M.F."/>
            <person name="Zhang T."/>
        </authorList>
    </citation>
    <scope>NUCLEOTIDE SEQUENCE</scope>
    <source>
        <strain evidence="2">HKST-UBA01</strain>
    </source>
</reference>
<comment type="caution">
    <text evidence="2">The sequence shown here is derived from an EMBL/GenBank/DDBJ whole genome shotgun (WGS) entry which is preliminary data.</text>
</comment>
<name>A0A956LVR0_UNCEI</name>
<keyword evidence="1" id="KW-0812">Transmembrane</keyword>
<dbReference type="AlphaFoldDB" id="A0A956LVR0"/>
<accession>A0A956LVR0</accession>
<evidence type="ECO:0000313" key="2">
    <source>
        <dbReference type="EMBL" id="MCA9726228.1"/>
    </source>
</evidence>
<sequence>MTEHRRRLRKLPSVVLCIDVVAILAFAGLAAMNPGYVPLSPAFDTAMDATSMRLRYSGGGETLVSDPDALAAFRGQLRLQPFGPCLSIHAVRVFFQAPGDTAWADVGEGCFHYHDRGEVRHYRSSDDLADWLAAYAPNDPARASRRH</sequence>
<gene>
    <name evidence="2" type="ORF">KC729_00990</name>
</gene>
<proteinExistence type="predicted"/>
<dbReference type="EMBL" id="JAGQHR010000012">
    <property type="protein sequence ID" value="MCA9726228.1"/>
    <property type="molecule type" value="Genomic_DNA"/>
</dbReference>
<evidence type="ECO:0000256" key="1">
    <source>
        <dbReference type="SAM" id="Phobius"/>
    </source>
</evidence>
<keyword evidence="1" id="KW-0472">Membrane</keyword>
<protein>
    <submittedName>
        <fullName evidence="2">Uncharacterized protein</fullName>
    </submittedName>
</protein>
<dbReference type="Proteomes" id="UP000697710">
    <property type="component" value="Unassembled WGS sequence"/>
</dbReference>
<feature type="transmembrane region" description="Helical" evidence="1">
    <location>
        <begin position="12"/>
        <end position="32"/>
    </location>
</feature>
<reference evidence="2" key="1">
    <citation type="submission" date="2020-04" db="EMBL/GenBank/DDBJ databases">
        <authorList>
            <person name="Zhang T."/>
        </authorList>
    </citation>
    <scope>NUCLEOTIDE SEQUENCE</scope>
    <source>
        <strain evidence="2">HKST-UBA01</strain>
    </source>
</reference>
<organism evidence="2 3">
    <name type="scientific">Eiseniibacteriota bacterium</name>
    <dbReference type="NCBI Taxonomy" id="2212470"/>
    <lineage>
        <taxon>Bacteria</taxon>
        <taxon>Candidatus Eiseniibacteriota</taxon>
    </lineage>
</organism>
<evidence type="ECO:0000313" key="3">
    <source>
        <dbReference type="Proteomes" id="UP000697710"/>
    </source>
</evidence>
<keyword evidence="1" id="KW-1133">Transmembrane helix</keyword>